<dbReference type="AlphaFoldDB" id="A0A9D4EIK8"/>
<comment type="caution">
    <text evidence="2">The sequence shown here is derived from an EMBL/GenBank/DDBJ whole genome shotgun (WGS) entry which is preliminary data.</text>
</comment>
<evidence type="ECO:0000313" key="2">
    <source>
        <dbReference type="EMBL" id="KAH3778740.1"/>
    </source>
</evidence>
<feature type="chain" id="PRO_5038691591" evidence="1">
    <location>
        <begin position="22"/>
        <end position="80"/>
    </location>
</feature>
<organism evidence="2 3">
    <name type="scientific">Dreissena polymorpha</name>
    <name type="common">Zebra mussel</name>
    <name type="synonym">Mytilus polymorpha</name>
    <dbReference type="NCBI Taxonomy" id="45954"/>
    <lineage>
        <taxon>Eukaryota</taxon>
        <taxon>Metazoa</taxon>
        <taxon>Spiralia</taxon>
        <taxon>Lophotrochozoa</taxon>
        <taxon>Mollusca</taxon>
        <taxon>Bivalvia</taxon>
        <taxon>Autobranchia</taxon>
        <taxon>Heteroconchia</taxon>
        <taxon>Euheterodonta</taxon>
        <taxon>Imparidentia</taxon>
        <taxon>Neoheterodontei</taxon>
        <taxon>Myida</taxon>
        <taxon>Dreissenoidea</taxon>
        <taxon>Dreissenidae</taxon>
        <taxon>Dreissena</taxon>
    </lineage>
</organism>
<accession>A0A9D4EIK8</accession>
<proteinExistence type="predicted"/>
<evidence type="ECO:0000256" key="1">
    <source>
        <dbReference type="SAM" id="SignalP"/>
    </source>
</evidence>
<feature type="signal peptide" evidence="1">
    <location>
        <begin position="1"/>
        <end position="21"/>
    </location>
</feature>
<sequence>MEIQASCVILLLQKAVSMVRADPRAANGVTLAMVDTPTSSPTLPCREVRLTKGKKVATKVDNPLEIVLHLALKVQPSTLR</sequence>
<name>A0A9D4EIK8_DREPO</name>
<gene>
    <name evidence="2" type="ORF">DPMN_180211</name>
</gene>
<protein>
    <submittedName>
        <fullName evidence="2">Uncharacterized protein</fullName>
    </submittedName>
</protein>
<reference evidence="2" key="2">
    <citation type="submission" date="2020-11" db="EMBL/GenBank/DDBJ databases">
        <authorList>
            <person name="McCartney M.A."/>
            <person name="Auch B."/>
            <person name="Kono T."/>
            <person name="Mallez S."/>
            <person name="Becker A."/>
            <person name="Gohl D.M."/>
            <person name="Silverstein K.A.T."/>
            <person name="Koren S."/>
            <person name="Bechman K.B."/>
            <person name="Herman A."/>
            <person name="Abrahante J.E."/>
            <person name="Garbe J."/>
        </authorList>
    </citation>
    <scope>NUCLEOTIDE SEQUENCE</scope>
    <source>
        <strain evidence="2">Duluth1</strain>
        <tissue evidence="2">Whole animal</tissue>
    </source>
</reference>
<keyword evidence="1" id="KW-0732">Signal</keyword>
<dbReference type="EMBL" id="JAIWYP010000009">
    <property type="protein sequence ID" value="KAH3778740.1"/>
    <property type="molecule type" value="Genomic_DNA"/>
</dbReference>
<dbReference type="Proteomes" id="UP000828390">
    <property type="component" value="Unassembled WGS sequence"/>
</dbReference>
<evidence type="ECO:0000313" key="3">
    <source>
        <dbReference type="Proteomes" id="UP000828390"/>
    </source>
</evidence>
<reference evidence="2" key="1">
    <citation type="journal article" date="2019" name="bioRxiv">
        <title>The Genome of the Zebra Mussel, Dreissena polymorpha: A Resource for Invasive Species Research.</title>
        <authorList>
            <person name="McCartney M.A."/>
            <person name="Auch B."/>
            <person name="Kono T."/>
            <person name="Mallez S."/>
            <person name="Zhang Y."/>
            <person name="Obille A."/>
            <person name="Becker A."/>
            <person name="Abrahante J.E."/>
            <person name="Garbe J."/>
            <person name="Badalamenti J.P."/>
            <person name="Herman A."/>
            <person name="Mangelson H."/>
            <person name="Liachko I."/>
            <person name="Sullivan S."/>
            <person name="Sone E.D."/>
            <person name="Koren S."/>
            <person name="Silverstein K.A.T."/>
            <person name="Beckman K.B."/>
            <person name="Gohl D.M."/>
        </authorList>
    </citation>
    <scope>NUCLEOTIDE SEQUENCE</scope>
    <source>
        <strain evidence="2">Duluth1</strain>
        <tissue evidence="2">Whole animal</tissue>
    </source>
</reference>
<keyword evidence="3" id="KW-1185">Reference proteome</keyword>